<keyword evidence="1" id="KW-0812">Transmembrane</keyword>
<sequence length="112" mass="12043">MSKSILGLFLDPNSAADAMDGLKESGFEQGSFDVLTGTPYPEGAFGEHVPQHRLFRFPAFGAIIGFSASLFLTTATQLAYPLITGGKPILSIFAMLIIMYEMTMLSAVIFSV</sequence>
<accession>A0A382JF67</accession>
<feature type="non-terminal residue" evidence="2">
    <location>
        <position position="1"/>
    </location>
</feature>
<dbReference type="AlphaFoldDB" id="A0A382JF67"/>
<feature type="transmembrane region" description="Helical" evidence="1">
    <location>
        <begin position="89"/>
        <end position="110"/>
    </location>
</feature>
<name>A0A382JF67_9ZZZZ</name>
<protein>
    <recommendedName>
        <fullName evidence="3">DUF3341 domain-containing protein</fullName>
    </recommendedName>
</protein>
<evidence type="ECO:0000256" key="1">
    <source>
        <dbReference type="SAM" id="Phobius"/>
    </source>
</evidence>
<gene>
    <name evidence="2" type="ORF">METZ01_LOCUS262856</name>
</gene>
<evidence type="ECO:0000313" key="2">
    <source>
        <dbReference type="EMBL" id="SVC10002.1"/>
    </source>
</evidence>
<reference evidence="2" key="1">
    <citation type="submission" date="2018-05" db="EMBL/GenBank/DDBJ databases">
        <authorList>
            <person name="Lanie J.A."/>
            <person name="Ng W.-L."/>
            <person name="Kazmierczak K.M."/>
            <person name="Andrzejewski T.M."/>
            <person name="Davidsen T.M."/>
            <person name="Wayne K.J."/>
            <person name="Tettelin H."/>
            <person name="Glass J.I."/>
            <person name="Rusch D."/>
            <person name="Podicherti R."/>
            <person name="Tsui H.-C.T."/>
            <person name="Winkler M.E."/>
        </authorList>
    </citation>
    <scope>NUCLEOTIDE SEQUENCE</scope>
</reference>
<organism evidence="2">
    <name type="scientific">marine metagenome</name>
    <dbReference type="NCBI Taxonomy" id="408172"/>
    <lineage>
        <taxon>unclassified sequences</taxon>
        <taxon>metagenomes</taxon>
        <taxon>ecological metagenomes</taxon>
    </lineage>
</organism>
<proteinExistence type="predicted"/>
<dbReference type="EMBL" id="UINC01073534">
    <property type="protein sequence ID" value="SVC10002.1"/>
    <property type="molecule type" value="Genomic_DNA"/>
</dbReference>
<feature type="non-terminal residue" evidence="2">
    <location>
        <position position="112"/>
    </location>
</feature>
<evidence type="ECO:0008006" key="3">
    <source>
        <dbReference type="Google" id="ProtNLM"/>
    </source>
</evidence>
<keyword evidence="1" id="KW-1133">Transmembrane helix</keyword>
<keyword evidence="1" id="KW-0472">Membrane</keyword>
<dbReference type="InterPro" id="IPR021776">
    <property type="entry name" value="ActD"/>
</dbReference>
<feature type="transmembrane region" description="Helical" evidence="1">
    <location>
        <begin position="59"/>
        <end position="83"/>
    </location>
</feature>
<dbReference type="Pfam" id="PF11821">
    <property type="entry name" value="ActD"/>
    <property type="match status" value="1"/>
</dbReference>